<dbReference type="GO" id="GO:0005524">
    <property type="term" value="F:ATP binding"/>
    <property type="evidence" value="ECO:0007669"/>
    <property type="project" value="UniProtKB-KW"/>
</dbReference>
<evidence type="ECO:0000256" key="15">
    <source>
        <dbReference type="ARBA" id="ARBA00023042"/>
    </source>
</evidence>
<evidence type="ECO:0000256" key="1">
    <source>
        <dbReference type="ARBA" id="ARBA00004328"/>
    </source>
</evidence>
<dbReference type="InterPro" id="IPR014023">
    <property type="entry name" value="Mononeg_RNA_pol_cat"/>
</dbReference>
<dbReference type="PROSITE" id="PS50526">
    <property type="entry name" value="RDRP_SSRNA_NEG_NONSEG"/>
    <property type="match status" value="1"/>
</dbReference>
<proteinExistence type="predicted"/>
<dbReference type="Proteomes" id="UP000202789">
    <property type="component" value="Segment"/>
</dbReference>
<evidence type="ECO:0000259" key="25">
    <source>
        <dbReference type="PROSITE" id="PS50526"/>
    </source>
</evidence>
<evidence type="ECO:0000313" key="27">
    <source>
        <dbReference type="EMBL" id="APG78739.1"/>
    </source>
</evidence>
<evidence type="ECO:0000256" key="3">
    <source>
        <dbReference type="ARBA" id="ARBA00012582"/>
    </source>
</evidence>
<evidence type="ECO:0000256" key="11">
    <source>
        <dbReference type="ARBA" id="ARBA00022801"/>
    </source>
</evidence>
<sequence>MDDFKFEDHFTTEEVQQKKQNYSYIPGHLSSPITNDDAEFLLKYKNFYCHRHKVLKEIIDKEKIDKTIYSGDCHPYTCLERWVRSLRPDPHSAEKRLKTIISTAFDYSTTQITNHLSSFQTKNCNHIKVIQKEQEQMKQYFLENIKIFLPSYLDLLASETVKDTLCYKRINYGSLLKYHNIRLDKEVFILNCDIHGKCLGPTNLLLSVLDNMQARFSLLLYWKRSDLQTKYKSSMYSEGTKLIESFERIRSTHLHLVYKVISLWESMIVGYSIKSPETDLGFSTLFDDSFSEIVKLLSPTYSSDELISMLLPANETEDNIKLYLELTGITKIFGHPCLSVKSSIDNMKEVSCPKAQIDTGVVENALGVFIRDFCQNYFKKHRRWPNMKSYPADFGNFISKNLVMPKSFSNRWNLWSKIKFDKCFEYDYSVDTTELLKDTASAPPFSEWFLAYDHCAFKHLHNKNKPFLPKNKKPTPLRIISRFLQGIPNEVEKKVFECTELYWHIDDSTAVVCLKEREIKNDGRLFVKQTYEQRLGQVSSEMNIANTIFRYIPDQTMTDSEVILAQKISSAVKNQNQDYELINLDLSKWNSSYRHALVTRFGKTLDQLFGLKNFYEYNHIWFLKANVFTNSRLHPPDYDIFTKLPIPGDYYYNNHKGGMEGMRQKLWTIITIAIIKYSAETLNLRITVIGQGDNQVVLIKYREDQIDKKSELRNRFLQLLKTNFLAVNLKLKLSETWISKNLFEYGKVRYYKGEAISQTTKKISRLIPDINDGISSFMSSLSTINTITESAAKMDHCPDSCFLINSISILNYLMRRKIIHQDTPSPVCFMYLCYPSDFGGISLSHYFSHYVRGHEDKVTMWLAYYNHLRLYYPMNFEYLAHIINLIPSGKKNINRLIEDIYCLDVITLPSIEALFKEKALDYLKSDEVTNPEIKKLFDSNQCISQQELIDQLKTMKPMFLPLAHEILRHSNAGILIAFRNKLSNIATINKIIQSSEENSYLELMAVNNDAVREILISKARSRKRYSLRDSLIKENCPTQLAINIRNEHWNLDLLGASKPVPHHQFTIKPLDECTQEEINMSILINTSREFAQSDLGAYNQLGPFPIFHGAATKEKINKPKMEMFTKSSYTKSLQQLFTIGTWIQKIQGNNLMQLIENLILEKSSHIPEEFLDQELDDWCVSTYGGNMVHRFRAAIERNSAVINSLPTTGSHFRQTTNMLSAITKGGRDWTIHFQLVFLFNVSVISRLKRSIPLLYTQYAAYLSCNTCTQEVSNIVMDIDPITQYYSDTKPIFQPLSSSSTISCHPVYPEFLLRKYLSIHLGRLIGLTFDSAFISTHIDQGGEGSRGSTKKSLQLSINDLRGVNFHDLIIGLLQSSHQLRDLIKEFSSTGVVYSTNQSLSSFAQLLIDANLINELIVFLDVQGYRHYQMIKAEDLSEILVIGIYFYYQKHKKELLIEILSNNFLSEDVNRIYSRYTWTYAEIKRNKFASNVINKYYERSQSYQRNIVMELIMRTLISITNHPHHNIRINIRAEDTIIMWRAYLIQHPDFDRKRPVPIPEITTTPINIEMDNYIKYYNSLCSFQEDGTKHIKNLHHLCRIEGNISSAFTKIHEVYMTLKLDTYCPTSIVCLAEGSGSIINGLSILYPKADLYYNTWLVSDIDLRNGPDQNYPPSYINSPYYNNNRLKGATRLAMGQTDITSSTFITKFKQELSKTQIGLFTLDAESMESQGTNENFLSIYLPILVEMDFNIAIFKMFIDSRSRIYVIEYLQKFSTIMYCFFKPISSNPNNNEVYLTISNKRINKLNIITNTISQFHDRTRYSLSFLDYKPISTWEGIKLYIEQSEILSNLLLTFNIPLNDALIFPDRFTPIIKSKIFCGTYCIKFIVSCFELIEAINTNIEKISIYTILRTSNTLLSLTQISKDVVFSLFYYITLSKLNSLKLIENIDITEDTIRSNTILSTTDTSFKFTELWSNGKLMFKRLSIPPKSCNCSLHETKRIKIAKKSLSSKLFSETRNHIKTTFPEKRFHLIHPKTIFIIEE</sequence>
<keyword evidence="15" id="KW-0506">mRNA capping</keyword>
<dbReference type="GeneID" id="30854674"/>
<dbReference type="KEGG" id="vg:30854674"/>
<feature type="domain" description="Mononegavirus-type SAM-dependent 2'-O-MTase" evidence="26">
    <location>
        <begin position="1597"/>
        <end position="1794"/>
    </location>
</feature>
<name>A0A1L3KN31_9MONO</name>
<feature type="domain" description="RdRp catalytic" evidence="25">
    <location>
        <begin position="578"/>
        <end position="753"/>
    </location>
</feature>
<organism evidence="27">
    <name type="scientific">Hubei diptera virus 11</name>
    <dbReference type="NCBI Taxonomy" id="1922872"/>
    <lineage>
        <taxon>Viruses</taxon>
        <taxon>Riboviria</taxon>
        <taxon>Orthornavirae</taxon>
        <taxon>Negarnaviricota</taxon>
        <taxon>Haploviricotina</taxon>
        <taxon>Monjiviricetes</taxon>
        <taxon>Mononegavirales</taxon>
        <taxon>Xinmoviridae</taxon>
        <taxon>Alasvirus</taxon>
        <taxon>Alasvirus muscae</taxon>
    </lineage>
</organism>
<keyword evidence="13" id="KW-0946">Virion</keyword>
<evidence type="ECO:0000256" key="12">
    <source>
        <dbReference type="ARBA" id="ARBA00022840"/>
    </source>
</evidence>
<reference evidence="27" key="1">
    <citation type="journal article" date="2016" name="Nature">
        <title>Redefining the invertebrate RNA virosphere.</title>
        <authorList>
            <person name="Shi M."/>
            <person name="Lin X.D."/>
            <person name="Tian J.H."/>
            <person name="Chen L.J."/>
            <person name="Chen X."/>
            <person name="Li C.X."/>
            <person name="Qin X.C."/>
            <person name="Li J."/>
            <person name="Cao J.P."/>
            <person name="Eden J.S."/>
            <person name="Buchmann J."/>
            <person name="Wang W."/>
            <person name="Xu J."/>
            <person name="Holmes E.C."/>
            <person name="Zhang Y.Z."/>
        </authorList>
    </citation>
    <scope>NUCLEOTIDE SEQUENCE [LARGE SCALE GENOMIC DNA]</scope>
    <source>
        <strain evidence="27">SCM51501</strain>
    </source>
</reference>
<keyword evidence="14" id="KW-0693">Viral RNA replication</keyword>
<evidence type="ECO:0000256" key="5">
    <source>
        <dbReference type="ARBA" id="ARBA00022603"/>
    </source>
</evidence>
<keyword evidence="28" id="KW-1185">Reference proteome</keyword>
<evidence type="ECO:0000256" key="8">
    <source>
        <dbReference type="ARBA" id="ARBA00022691"/>
    </source>
</evidence>
<keyword evidence="16" id="KW-0511">Multifunctional enzyme</keyword>
<accession>A0A1L3KN31</accession>
<keyword evidence="12" id="KW-0067">ATP-binding</keyword>
<evidence type="ECO:0000256" key="4">
    <source>
        <dbReference type="ARBA" id="ARBA00022484"/>
    </source>
</evidence>
<evidence type="ECO:0000256" key="9">
    <source>
        <dbReference type="ARBA" id="ARBA00022695"/>
    </source>
</evidence>
<keyword evidence="4 27" id="KW-0696">RNA-directed RNA polymerase</keyword>
<keyword evidence="10" id="KW-0547">Nucleotide-binding</keyword>
<evidence type="ECO:0000256" key="2">
    <source>
        <dbReference type="ARBA" id="ARBA00012494"/>
    </source>
</evidence>
<keyword evidence="11" id="KW-0378">Hydrolase</keyword>
<evidence type="ECO:0000256" key="16">
    <source>
        <dbReference type="ARBA" id="ARBA00023268"/>
    </source>
</evidence>
<dbReference type="GO" id="GO:0044423">
    <property type="term" value="C:virion component"/>
    <property type="evidence" value="ECO:0007669"/>
    <property type="project" value="UniProtKB-KW"/>
</dbReference>
<comment type="catalytic activity">
    <reaction evidence="23">
        <text>a 5'-end (5'-triphosphoguanosine)-adenylyl-adenylyl-cytidylyl-adenosine in mRNA + 2 S-adenosyl-L-methionine = a 5'-end (N(7)-methyl 5'-triphosphoguanosine)-(2'-O-methyladenylyl)-adenylyl-cytidylyl-adenosine in mRNA + 2 S-adenosyl-L-homocysteine + H(+)</text>
        <dbReference type="Rhea" id="RHEA:65376"/>
        <dbReference type="Rhea" id="RHEA-COMP:16797"/>
        <dbReference type="Rhea" id="RHEA-COMP:16798"/>
        <dbReference type="ChEBI" id="CHEBI:15378"/>
        <dbReference type="ChEBI" id="CHEBI:57856"/>
        <dbReference type="ChEBI" id="CHEBI:59789"/>
        <dbReference type="ChEBI" id="CHEBI:156483"/>
        <dbReference type="ChEBI" id="CHEBI:156484"/>
        <dbReference type="EC" id="2.1.1.375"/>
    </reaction>
</comment>
<keyword evidence="7" id="KW-0808">Transferase</keyword>
<evidence type="ECO:0000256" key="17">
    <source>
        <dbReference type="ARBA" id="ARBA00024494"/>
    </source>
</evidence>
<evidence type="ECO:0000256" key="21">
    <source>
        <dbReference type="ARBA" id="ARBA00031012"/>
    </source>
</evidence>
<evidence type="ECO:0000256" key="14">
    <source>
        <dbReference type="ARBA" id="ARBA00022953"/>
    </source>
</evidence>
<keyword evidence="5" id="KW-0489">Methyltransferase</keyword>
<dbReference type="EC" id="2.1.1.375" evidence="19"/>
<comment type="catalytic activity">
    <reaction evidence="17">
        <text>a 5'-end triphospho-adenylyl-adenylyl-cytidylyl-adenosine in mRNA + GDP + H(+) = a 5'-end (5'-triphosphoguanosine)-adenylyl-adenylyl-cytidylyl-adenosine in mRNA + diphosphate</text>
        <dbReference type="Rhea" id="RHEA:65436"/>
        <dbReference type="Rhea" id="RHEA-COMP:16797"/>
        <dbReference type="Rhea" id="RHEA-COMP:16799"/>
        <dbReference type="ChEBI" id="CHEBI:15378"/>
        <dbReference type="ChEBI" id="CHEBI:33019"/>
        <dbReference type="ChEBI" id="CHEBI:58189"/>
        <dbReference type="ChEBI" id="CHEBI:156484"/>
        <dbReference type="ChEBI" id="CHEBI:156503"/>
        <dbReference type="EC" id="2.7.7.88"/>
    </reaction>
</comment>
<keyword evidence="8" id="KW-0949">S-adenosyl-L-methionine</keyword>
<dbReference type="EMBL" id="KX884430">
    <property type="protein sequence ID" value="APG78739.1"/>
    <property type="molecule type" value="Genomic_RNA"/>
</dbReference>
<dbReference type="InterPro" id="IPR025786">
    <property type="entry name" value="Mononega_L_MeTrfase"/>
</dbReference>
<evidence type="ECO:0000256" key="23">
    <source>
        <dbReference type="ARBA" id="ARBA00047370"/>
    </source>
</evidence>
<keyword evidence="9" id="KW-0548">Nucleotidyltransferase</keyword>
<evidence type="ECO:0000256" key="13">
    <source>
        <dbReference type="ARBA" id="ARBA00022844"/>
    </source>
</evidence>
<evidence type="ECO:0000256" key="7">
    <source>
        <dbReference type="ARBA" id="ARBA00022679"/>
    </source>
</evidence>
<evidence type="ECO:0000256" key="20">
    <source>
        <dbReference type="ARBA" id="ARBA00030436"/>
    </source>
</evidence>
<keyword evidence="6" id="KW-0507">mRNA processing</keyword>
<evidence type="ECO:0000256" key="10">
    <source>
        <dbReference type="ARBA" id="ARBA00022741"/>
    </source>
</evidence>
<dbReference type="GO" id="GO:0004482">
    <property type="term" value="F:mRNA 5'-cap (guanine-N7-)-methyltransferase activity"/>
    <property type="evidence" value="ECO:0007669"/>
    <property type="project" value="InterPro"/>
</dbReference>
<dbReference type="EC" id="2.7.7.88" evidence="3"/>
<comment type="catalytic activity">
    <reaction evidence="22">
        <text>a 5'-end (5'-triphosphoguanosine)-adenylyl-adenylyl-cytidylyl-adenosine in mRNA + S-adenosyl-L-methionine = a 5'-end (5'-triphosphoguanosine)-(2'-O-methyladenylyl)-adenylyl-cytidylyl-adenosine in mRNA + S-adenosyl-L-homocysteine + H(+)</text>
        <dbReference type="Rhea" id="RHEA:65380"/>
        <dbReference type="Rhea" id="RHEA-COMP:16797"/>
        <dbReference type="Rhea" id="RHEA-COMP:16801"/>
        <dbReference type="ChEBI" id="CHEBI:15378"/>
        <dbReference type="ChEBI" id="CHEBI:57856"/>
        <dbReference type="ChEBI" id="CHEBI:59789"/>
        <dbReference type="ChEBI" id="CHEBI:156482"/>
        <dbReference type="ChEBI" id="CHEBI:156484"/>
    </reaction>
</comment>
<dbReference type="GO" id="GO:0016787">
    <property type="term" value="F:hydrolase activity"/>
    <property type="evidence" value="ECO:0007669"/>
    <property type="project" value="UniProtKB-KW"/>
</dbReference>
<dbReference type="EC" id="2.7.7.48" evidence="2"/>
<comment type="catalytic activity">
    <reaction evidence="24">
        <text>GTP + H2O = GDP + phosphate + H(+)</text>
        <dbReference type="Rhea" id="RHEA:19669"/>
        <dbReference type="ChEBI" id="CHEBI:15377"/>
        <dbReference type="ChEBI" id="CHEBI:15378"/>
        <dbReference type="ChEBI" id="CHEBI:37565"/>
        <dbReference type="ChEBI" id="CHEBI:43474"/>
        <dbReference type="ChEBI" id="CHEBI:58189"/>
    </reaction>
</comment>
<evidence type="ECO:0000256" key="24">
    <source>
        <dbReference type="ARBA" id="ARBA00048548"/>
    </source>
</evidence>
<comment type="catalytic activity">
    <reaction evidence="18">
        <text>a 5'-end (5'-triphosphoguanosine)-(2'-O-methyladenylyl)-adenylyl-cytidylyl-adenosine in mRNA + S-adenosyl-L-methionine = a 5'-end (N(7)-methyl 5'-triphosphoguanosine)-(2'-O-methyladenylyl)-adenylyl-cytidylyl-adenosine in mRNA + S-adenosyl-L-homocysteine</text>
        <dbReference type="Rhea" id="RHEA:65440"/>
        <dbReference type="Rhea" id="RHEA-COMP:16798"/>
        <dbReference type="Rhea" id="RHEA-COMP:16801"/>
        <dbReference type="ChEBI" id="CHEBI:57856"/>
        <dbReference type="ChEBI" id="CHEBI:59789"/>
        <dbReference type="ChEBI" id="CHEBI:156482"/>
        <dbReference type="ChEBI" id="CHEBI:156483"/>
    </reaction>
</comment>
<protein>
    <recommendedName>
        <fullName evidence="21">Replicase</fullName>
        <ecNumber evidence="19">2.1.1.375</ecNumber>
        <ecNumber evidence="2">2.7.7.48</ecNumber>
        <ecNumber evidence="3">2.7.7.88</ecNumber>
    </recommendedName>
    <alternativeName>
        <fullName evidence="20">Transcriptase</fullName>
    </alternativeName>
</protein>
<evidence type="ECO:0000313" key="28">
    <source>
        <dbReference type="Proteomes" id="UP000202789"/>
    </source>
</evidence>
<evidence type="ECO:0000256" key="19">
    <source>
        <dbReference type="ARBA" id="ARBA00026099"/>
    </source>
</evidence>
<evidence type="ECO:0000256" key="22">
    <source>
        <dbReference type="ARBA" id="ARBA00047332"/>
    </source>
</evidence>
<dbReference type="GO" id="GO:0003968">
    <property type="term" value="F:RNA-directed RNA polymerase activity"/>
    <property type="evidence" value="ECO:0007669"/>
    <property type="project" value="UniProtKB-KW"/>
</dbReference>
<dbReference type="Pfam" id="PF00946">
    <property type="entry name" value="Mononeg_RNA_pol"/>
    <property type="match status" value="1"/>
</dbReference>
<evidence type="ECO:0000256" key="6">
    <source>
        <dbReference type="ARBA" id="ARBA00022664"/>
    </source>
</evidence>
<dbReference type="Pfam" id="PF14318">
    <property type="entry name" value="Mononeg_mRNAcap"/>
    <property type="match status" value="1"/>
</dbReference>
<dbReference type="InterPro" id="IPR026890">
    <property type="entry name" value="Mononeg_mRNAcap"/>
</dbReference>
<dbReference type="PROSITE" id="PS51590">
    <property type="entry name" value="SAM_MT_MNV_L"/>
    <property type="match status" value="1"/>
</dbReference>
<evidence type="ECO:0000256" key="18">
    <source>
        <dbReference type="ARBA" id="ARBA00024499"/>
    </source>
</evidence>
<evidence type="ECO:0000259" key="26">
    <source>
        <dbReference type="PROSITE" id="PS51590"/>
    </source>
</evidence>
<dbReference type="RefSeq" id="YP_009337182.1">
    <property type="nucleotide sequence ID" value="NC_033055.1"/>
</dbReference>
<comment type="subcellular location">
    <subcellularLocation>
        <location evidence="1">Virion</location>
    </subcellularLocation>
</comment>